<feature type="transmembrane region" description="Helical" evidence="1">
    <location>
        <begin position="53"/>
        <end position="74"/>
    </location>
</feature>
<keyword evidence="1" id="KW-1133">Transmembrane helix</keyword>
<evidence type="ECO:0000256" key="1">
    <source>
        <dbReference type="SAM" id="Phobius"/>
    </source>
</evidence>
<reference evidence="2 3" key="2">
    <citation type="submission" date="2018-12" db="EMBL/GenBank/DDBJ databases">
        <title>Nakamurella antarcticus sp. nov., isolated from Antarctica South Shetland Islands soil.</title>
        <authorList>
            <person name="Peng F."/>
        </authorList>
    </citation>
    <scope>NUCLEOTIDE SEQUENCE [LARGE SCALE GENOMIC DNA]</scope>
    <source>
        <strain evidence="2 3">S14-144</strain>
    </source>
</reference>
<evidence type="ECO:0000313" key="3">
    <source>
        <dbReference type="Proteomes" id="UP000268084"/>
    </source>
</evidence>
<dbReference type="Pfam" id="PF10745">
    <property type="entry name" value="DUF2530"/>
    <property type="match status" value="1"/>
</dbReference>
<dbReference type="KEGG" id="nak:EH165_02925"/>
<dbReference type="EMBL" id="CP034170">
    <property type="protein sequence ID" value="AZI59356.1"/>
    <property type="molecule type" value="Genomic_DNA"/>
</dbReference>
<gene>
    <name evidence="2" type="ORF">EH165_02925</name>
</gene>
<dbReference type="InterPro" id="IPR019681">
    <property type="entry name" value="DUF2530"/>
</dbReference>
<evidence type="ECO:0000313" key="2">
    <source>
        <dbReference type="EMBL" id="AZI59356.1"/>
    </source>
</evidence>
<dbReference type="AlphaFoldDB" id="A0A3G8ZZB4"/>
<feature type="transmembrane region" description="Helical" evidence="1">
    <location>
        <begin position="21"/>
        <end position="41"/>
    </location>
</feature>
<proteinExistence type="predicted"/>
<organism evidence="2 3">
    <name type="scientific">Nakamurella antarctica</name>
    <dbReference type="NCBI Taxonomy" id="1902245"/>
    <lineage>
        <taxon>Bacteria</taxon>
        <taxon>Bacillati</taxon>
        <taxon>Actinomycetota</taxon>
        <taxon>Actinomycetes</taxon>
        <taxon>Nakamurellales</taxon>
        <taxon>Nakamurellaceae</taxon>
        <taxon>Nakamurella</taxon>
    </lineage>
</organism>
<accession>A0A3G8ZZB4</accession>
<keyword evidence="1" id="KW-0472">Membrane</keyword>
<name>A0A3G8ZZB4_9ACTN</name>
<reference evidence="2 3" key="1">
    <citation type="submission" date="2018-11" db="EMBL/GenBank/DDBJ databases">
        <authorList>
            <person name="Da X."/>
        </authorList>
    </citation>
    <scope>NUCLEOTIDE SEQUENCE [LARGE SCALE GENOMIC DNA]</scope>
    <source>
        <strain evidence="2 3">S14-144</strain>
    </source>
</reference>
<sequence>MPSLPAPLSGPPPLPVYKAELTRVVVPGTILWFVAFVVLLFFIDDLRNSDAMIWLWTCMTGWILGLVGLGIYGWQRSAARRGRRGAQTSALG</sequence>
<protein>
    <submittedName>
        <fullName evidence="2">DUF2530 domain-containing protein</fullName>
    </submittedName>
</protein>
<dbReference type="Proteomes" id="UP000268084">
    <property type="component" value="Chromosome"/>
</dbReference>
<dbReference type="OrthoDB" id="5149277at2"/>
<keyword evidence="1" id="KW-0812">Transmembrane</keyword>
<keyword evidence="3" id="KW-1185">Reference proteome</keyword>